<feature type="region of interest" description="Disordered" evidence="1">
    <location>
        <begin position="1"/>
        <end position="29"/>
    </location>
</feature>
<accession>A0ABN8I3Q3</accession>
<gene>
    <name evidence="2" type="ORF">IPOD504_LOCUS4709</name>
</gene>
<keyword evidence="3" id="KW-1185">Reference proteome</keyword>
<organism evidence="2 3">
    <name type="scientific">Iphiclides podalirius</name>
    <name type="common">scarce swallowtail</name>
    <dbReference type="NCBI Taxonomy" id="110791"/>
    <lineage>
        <taxon>Eukaryota</taxon>
        <taxon>Metazoa</taxon>
        <taxon>Ecdysozoa</taxon>
        <taxon>Arthropoda</taxon>
        <taxon>Hexapoda</taxon>
        <taxon>Insecta</taxon>
        <taxon>Pterygota</taxon>
        <taxon>Neoptera</taxon>
        <taxon>Endopterygota</taxon>
        <taxon>Lepidoptera</taxon>
        <taxon>Glossata</taxon>
        <taxon>Ditrysia</taxon>
        <taxon>Papilionoidea</taxon>
        <taxon>Papilionidae</taxon>
        <taxon>Papilioninae</taxon>
        <taxon>Iphiclides</taxon>
    </lineage>
</organism>
<reference evidence="2" key="1">
    <citation type="submission" date="2022-03" db="EMBL/GenBank/DDBJ databases">
        <authorList>
            <person name="Martin H S."/>
        </authorList>
    </citation>
    <scope>NUCLEOTIDE SEQUENCE</scope>
</reference>
<evidence type="ECO:0000313" key="2">
    <source>
        <dbReference type="EMBL" id="CAH2044627.1"/>
    </source>
</evidence>
<dbReference type="EMBL" id="OW152828">
    <property type="protein sequence ID" value="CAH2044627.1"/>
    <property type="molecule type" value="Genomic_DNA"/>
</dbReference>
<evidence type="ECO:0000313" key="3">
    <source>
        <dbReference type="Proteomes" id="UP000837857"/>
    </source>
</evidence>
<feature type="compositionally biased region" description="Low complexity" evidence="1">
    <location>
        <begin position="15"/>
        <end position="29"/>
    </location>
</feature>
<dbReference type="Proteomes" id="UP000837857">
    <property type="component" value="Chromosome 16"/>
</dbReference>
<proteinExistence type="predicted"/>
<evidence type="ECO:0000256" key="1">
    <source>
        <dbReference type="SAM" id="MobiDB-lite"/>
    </source>
</evidence>
<sequence length="79" mass="8028">MKAIGGPPKTGGPGRAAPSAPSAPLSQSRQAGVVLPCCRDGRPLSGPAGYLYISGLVINADFPNSIKINDDGRANSMTY</sequence>
<name>A0ABN8I3Q3_9NEOP</name>
<protein>
    <submittedName>
        <fullName evidence="2">Uncharacterized protein</fullName>
    </submittedName>
</protein>
<feature type="non-terminal residue" evidence="2">
    <location>
        <position position="79"/>
    </location>
</feature>